<evidence type="ECO:0000313" key="13">
    <source>
        <dbReference type="EMBL" id="GFR49717.1"/>
    </source>
</evidence>
<evidence type="ECO:0000313" key="14">
    <source>
        <dbReference type="Proteomes" id="UP001054857"/>
    </source>
</evidence>
<dbReference type="AlphaFoldDB" id="A0AAD3HR28"/>
<evidence type="ECO:0000256" key="10">
    <source>
        <dbReference type="SAM" id="Phobius"/>
    </source>
</evidence>
<organism evidence="13 14">
    <name type="scientific">Astrephomene gubernaculifera</name>
    <dbReference type="NCBI Taxonomy" id="47775"/>
    <lineage>
        <taxon>Eukaryota</taxon>
        <taxon>Viridiplantae</taxon>
        <taxon>Chlorophyta</taxon>
        <taxon>core chlorophytes</taxon>
        <taxon>Chlorophyceae</taxon>
        <taxon>CS clade</taxon>
        <taxon>Chlamydomonadales</taxon>
        <taxon>Astrephomenaceae</taxon>
        <taxon>Astrephomene</taxon>
    </lineage>
</organism>
<dbReference type="InterPro" id="IPR044925">
    <property type="entry name" value="His-Me_finger_sf"/>
</dbReference>
<evidence type="ECO:0000256" key="6">
    <source>
        <dbReference type="ARBA" id="ARBA00022801"/>
    </source>
</evidence>
<keyword evidence="6" id="KW-0378">Hydrolase</keyword>
<dbReference type="InterPro" id="IPR018524">
    <property type="entry name" value="DNA/RNA_endonuclease_AS"/>
</dbReference>
<feature type="transmembrane region" description="Helical" evidence="10">
    <location>
        <begin position="21"/>
        <end position="40"/>
    </location>
</feature>
<keyword evidence="10" id="KW-1133">Transmembrane helix</keyword>
<gene>
    <name evidence="13" type="ORF">Agub_g11871</name>
</gene>
<evidence type="ECO:0008006" key="15">
    <source>
        <dbReference type="Google" id="ProtNLM"/>
    </source>
</evidence>
<dbReference type="SMART" id="SM00477">
    <property type="entry name" value="NUC"/>
    <property type="match status" value="1"/>
</dbReference>
<reference evidence="13 14" key="1">
    <citation type="journal article" date="2021" name="Sci. Rep.">
        <title>Genome sequencing of the multicellular alga Astrephomene provides insights into convergent evolution of germ-soma differentiation.</title>
        <authorList>
            <person name="Yamashita S."/>
            <person name="Yamamoto K."/>
            <person name="Matsuzaki R."/>
            <person name="Suzuki S."/>
            <person name="Yamaguchi H."/>
            <person name="Hirooka S."/>
            <person name="Minakuchi Y."/>
            <person name="Miyagishima S."/>
            <person name="Kawachi M."/>
            <person name="Toyoda A."/>
            <person name="Nozaki H."/>
        </authorList>
    </citation>
    <scope>NUCLEOTIDE SEQUENCE [LARGE SCALE GENOMIC DNA]</scope>
    <source>
        <strain evidence="13 14">NIES-4017</strain>
    </source>
</reference>
<evidence type="ECO:0000256" key="8">
    <source>
        <dbReference type="PIRSR" id="PIRSR640255-1"/>
    </source>
</evidence>
<dbReference type="GO" id="GO:0003676">
    <property type="term" value="F:nucleic acid binding"/>
    <property type="evidence" value="ECO:0007669"/>
    <property type="project" value="InterPro"/>
</dbReference>
<dbReference type="GO" id="GO:0005743">
    <property type="term" value="C:mitochondrial inner membrane"/>
    <property type="evidence" value="ECO:0007669"/>
    <property type="project" value="TreeGrafter"/>
</dbReference>
<dbReference type="InterPro" id="IPR040255">
    <property type="entry name" value="Non-specific_endonuclease"/>
</dbReference>
<protein>
    <recommendedName>
        <fullName evidence="15">Endonuclease</fullName>
    </recommendedName>
</protein>
<sequence>GHYNCTICGSRFAIWGPMRGLIAGFGLGVAVGAGGCYLYLSAVKRQEPQQVARGLAVEHPALKYGVPETDIVRAYEGYVAAYDYRTRNPKWVAEHLTSASWSGEATRERSDFFPDPEVDPRFSAKLADFRGSGYDRGHMAPAANHKASQKAMDETFSLVNISPQAGKGFNRDYWSRFERFVKELTDVARDVYVVTGPLWLPTQQHQPHAAQEGEGPRWTLTHDWLGKPPGLVAVPTHFYKVILADGRNSSGSGNSKGKSSSSSGREALRSGSVAVGAFVLPNQPIDPKVPLSAYVVPLEDLEQVAGTRFFPELLSDAKRRAAADCAAAEWRQAGLAQLKPFERVTMKQALAALPPPDTDAPAPTAKATKAAAAAAAAAASSGVVHICEVNACKLPSADFFLRGAAAAAAGAGEEGQPAAAAAAAAAAPKHR</sequence>
<feature type="non-terminal residue" evidence="13">
    <location>
        <position position="1"/>
    </location>
</feature>
<evidence type="ECO:0000256" key="4">
    <source>
        <dbReference type="ARBA" id="ARBA00022723"/>
    </source>
</evidence>
<comment type="caution">
    <text evidence="13">The sequence shown here is derived from an EMBL/GenBank/DDBJ whole genome shotgun (WGS) entry which is preliminary data.</text>
</comment>
<evidence type="ECO:0000256" key="3">
    <source>
        <dbReference type="ARBA" id="ARBA00022722"/>
    </source>
</evidence>
<evidence type="ECO:0000256" key="9">
    <source>
        <dbReference type="PIRSR" id="PIRSR640255-2"/>
    </source>
</evidence>
<keyword evidence="10" id="KW-0472">Membrane</keyword>
<keyword evidence="7" id="KW-0460">Magnesium</keyword>
<dbReference type="PANTHER" id="PTHR13966:SF5">
    <property type="entry name" value="ENDONUCLEASE G, MITOCHONDRIAL"/>
    <property type="match status" value="1"/>
</dbReference>
<dbReference type="EMBL" id="BMAR01000032">
    <property type="protein sequence ID" value="GFR49717.1"/>
    <property type="molecule type" value="Genomic_DNA"/>
</dbReference>
<comment type="cofactor">
    <cofactor evidence="1">
        <name>Mg(2+)</name>
        <dbReference type="ChEBI" id="CHEBI:18420"/>
    </cofactor>
</comment>
<evidence type="ECO:0000256" key="1">
    <source>
        <dbReference type="ARBA" id="ARBA00001946"/>
    </source>
</evidence>
<feature type="active site" description="Proton acceptor" evidence="8">
    <location>
        <position position="138"/>
    </location>
</feature>
<keyword evidence="10" id="KW-0812">Transmembrane</keyword>
<keyword evidence="4 9" id="KW-0479">Metal-binding</keyword>
<evidence type="ECO:0000259" key="11">
    <source>
        <dbReference type="SMART" id="SM00477"/>
    </source>
</evidence>
<evidence type="ECO:0000256" key="2">
    <source>
        <dbReference type="ARBA" id="ARBA00010052"/>
    </source>
</evidence>
<dbReference type="GO" id="GO:0046872">
    <property type="term" value="F:metal ion binding"/>
    <property type="evidence" value="ECO:0007669"/>
    <property type="project" value="UniProtKB-KW"/>
</dbReference>
<dbReference type="FunFam" id="3.40.570.10:FF:000018">
    <property type="entry name" value="endonuclease G, mitochondrial-like"/>
    <property type="match status" value="1"/>
</dbReference>
<dbReference type="GO" id="GO:0004521">
    <property type="term" value="F:RNA endonuclease activity"/>
    <property type="evidence" value="ECO:0007669"/>
    <property type="project" value="TreeGrafter"/>
</dbReference>
<dbReference type="Gene3D" id="3.40.570.10">
    <property type="entry name" value="Extracellular Endonuclease, subunit A"/>
    <property type="match status" value="1"/>
</dbReference>
<dbReference type="GO" id="GO:0005634">
    <property type="term" value="C:nucleus"/>
    <property type="evidence" value="ECO:0007669"/>
    <property type="project" value="TreeGrafter"/>
</dbReference>
<dbReference type="CDD" id="cd00091">
    <property type="entry name" value="NUC"/>
    <property type="match status" value="1"/>
</dbReference>
<dbReference type="PROSITE" id="PS01070">
    <property type="entry name" value="NUCLEASE_NON_SPEC"/>
    <property type="match status" value="1"/>
</dbReference>
<name>A0AAD3HR28_9CHLO</name>
<feature type="binding site" evidence="9">
    <location>
        <position position="170"/>
    </location>
    <ligand>
        <name>Mg(2+)</name>
        <dbReference type="ChEBI" id="CHEBI:18420"/>
        <note>catalytic</note>
    </ligand>
</feature>
<dbReference type="InterPro" id="IPR001604">
    <property type="entry name" value="Endo_G_ENPP1-like_dom"/>
</dbReference>
<dbReference type="GO" id="GO:0000014">
    <property type="term" value="F:single-stranded DNA endodeoxyribonuclease activity"/>
    <property type="evidence" value="ECO:0007669"/>
    <property type="project" value="TreeGrafter"/>
</dbReference>
<evidence type="ECO:0000256" key="7">
    <source>
        <dbReference type="ARBA" id="ARBA00022842"/>
    </source>
</evidence>
<proteinExistence type="inferred from homology"/>
<dbReference type="InterPro" id="IPR020821">
    <property type="entry name" value="ENPP1-3/EXOG-like_nuc-like"/>
</dbReference>
<dbReference type="InterPro" id="IPR044929">
    <property type="entry name" value="DNA/RNA_non-sp_Endonuclease_sf"/>
</dbReference>
<evidence type="ECO:0000259" key="12">
    <source>
        <dbReference type="SMART" id="SM00892"/>
    </source>
</evidence>
<feature type="domain" description="DNA/RNA non-specific endonuclease/pyrophosphatase/phosphodiesterase" evidence="12">
    <location>
        <begin position="74"/>
        <end position="316"/>
    </location>
</feature>
<dbReference type="SUPFAM" id="SSF54060">
    <property type="entry name" value="His-Me finger endonucleases"/>
    <property type="match status" value="1"/>
</dbReference>
<keyword evidence="3" id="KW-0540">Nuclease</keyword>
<accession>A0AAD3HR28</accession>
<keyword evidence="5" id="KW-0255">Endonuclease</keyword>
<dbReference type="Pfam" id="PF01223">
    <property type="entry name" value="Endonuclease_NS"/>
    <property type="match status" value="1"/>
</dbReference>
<dbReference type="Proteomes" id="UP001054857">
    <property type="component" value="Unassembled WGS sequence"/>
</dbReference>
<feature type="domain" description="ENPP1-3/EXOG-like endonuclease/phosphodiesterase" evidence="11">
    <location>
        <begin position="75"/>
        <end position="316"/>
    </location>
</feature>
<comment type="similarity">
    <text evidence="2">Belongs to the DNA/RNA non-specific endonuclease family.</text>
</comment>
<dbReference type="SMART" id="SM00892">
    <property type="entry name" value="Endonuclease_NS"/>
    <property type="match status" value="1"/>
</dbReference>
<evidence type="ECO:0000256" key="5">
    <source>
        <dbReference type="ARBA" id="ARBA00022759"/>
    </source>
</evidence>
<dbReference type="PANTHER" id="PTHR13966">
    <property type="entry name" value="ENDONUCLEASE RELATED"/>
    <property type="match status" value="1"/>
</dbReference>
<keyword evidence="14" id="KW-1185">Reference proteome</keyword>